<dbReference type="OrthoDB" id="9180342at2"/>
<comment type="caution">
    <text evidence="1">The sequence shown here is derived from an EMBL/GenBank/DDBJ whole genome shotgun (WGS) entry which is preliminary data.</text>
</comment>
<reference evidence="1 2" key="1">
    <citation type="submission" date="2015-07" db="EMBL/GenBank/DDBJ databases">
        <title>Draft genome sequence of the Amantichitinum ursilacus IGB-41, a new chitin-degrading bacterium.</title>
        <authorList>
            <person name="Kirstahler P."/>
            <person name="Guenther M."/>
            <person name="Grumaz C."/>
            <person name="Rupp S."/>
            <person name="Zibek S."/>
            <person name="Sohn K."/>
        </authorList>
    </citation>
    <scope>NUCLEOTIDE SEQUENCE [LARGE SCALE GENOMIC DNA]</scope>
    <source>
        <strain evidence="1 2">IGB-41</strain>
    </source>
</reference>
<dbReference type="EMBL" id="LAQT01000037">
    <property type="protein sequence ID" value="KPC49308.1"/>
    <property type="molecule type" value="Genomic_DNA"/>
</dbReference>
<gene>
    <name evidence="1" type="ORF">WG78_20475</name>
</gene>
<protein>
    <submittedName>
        <fullName evidence="1">Uncharacterized protein</fullName>
    </submittedName>
</protein>
<organism evidence="1 2">
    <name type="scientific">Amantichitinum ursilacus</name>
    <dbReference type="NCBI Taxonomy" id="857265"/>
    <lineage>
        <taxon>Bacteria</taxon>
        <taxon>Pseudomonadati</taxon>
        <taxon>Pseudomonadota</taxon>
        <taxon>Betaproteobacteria</taxon>
        <taxon>Neisseriales</taxon>
        <taxon>Chitinibacteraceae</taxon>
        <taxon>Amantichitinum</taxon>
    </lineage>
</organism>
<sequence>MVLNRGQKTLLTLFGMTLLPIVAAQILFHAWRPDTTYSYGTLLAQPAAVPATGHWRLVAADPQGCTARQRDLLFATRQMRLAQGQEAQRIQRASTANCANLDSDVALLQSHNMFRQAGLYLIDPQGNLVMHYQPEKIADNDGRKKAMAEIGRVLKTNEGLG</sequence>
<dbReference type="AlphaFoldDB" id="A0A0N0XHA2"/>
<dbReference type="RefSeq" id="WP_053939667.1">
    <property type="nucleotide sequence ID" value="NZ_LAQT01000037.1"/>
</dbReference>
<name>A0A0N0XHA2_9NEIS</name>
<evidence type="ECO:0000313" key="2">
    <source>
        <dbReference type="Proteomes" id="UP000037939"/>
    </source>
</evidence>
<dbReference type="Proteomes" id="UP000037939">
    <property type="component" value="Unassembled WGS sequence"/>
</dbReference>
<keyword evidence="2" id="KW-1185">Reference proteome</keyword>
<accession>A0A0N0XHA2</accession>
<evidence type="ECO:0000313" key="1">
    <source>
        <dbReference type="EMBL" id="KPC49308.1"/>
    </source>
</evidence>
<dbReference type="STRING" id="857265.WG78_20475"/>
<proteinExistence type="predicted"/>